<dbReference type="GO" id="GO:0006857">
    <property type="term" value="P:oligopeptide transport"/>
    <property type="evidence" value="ECO:0007669"/>
    <property type="project" value="InterPro"/>
</dbReference>
<feature type="transmembrane region" description="Helical" evidence="9">
    <location>
        <begin position="273"/>
        <end position="303"/>
    </location>
</feature>
<feature type="transmembrane region" description="Helical" evidence="9">
    <location>
        <begin position="94"/>
        <end position="111"/>
    </location>
</feature>
<dbReference type="RefSeq" id="WP_123216227.1">
    <property type="nucleotide sequence ID" value="NZ_RJTM01000085.1"/>
</dbReference>
<feature type="transmembrane region" description="Helical" evidence="9">
    <location>
        <begin position="182"/>
        <end position="202"/>
    </location>
</feature>
<feature type="transmembrane region" description="Helical" evidence="9">
    <location>
        <begin position="117"/>
        <end position="143"/>
    </location>
</feature>
<evidence type="ECO:0000256" key="5">
    <source>
        <dbReference type="ARBA" id="ARBA00022856"/>
    </source>
</evidence>
<keyword evidence="12" id="KW-1185">Reference proteome</keyword>
<proteinExistence type="inferred from homology"/>
<dbReference type="InterPro" id="IPR000109">
    <property type="entry name" value="POT_fam"/>
</dbReference>
<dbReference type="PROSITE" id="PS01022">
    <property type="entry name" value="PTR2_1"/>
    <property type="match status" value="1"/>
</dbReference>
<evidence type="ECO:0000256" key="1">
    <source>
        <dbReference type="ARBA" id="ARBA00004651"/>
    </source>
</evidence>
<name>A0A3N0EDR0_SINP1</name>
<feature type="transmembrane region" description="Helical" evidence="9">
    <location>
        <begin position="67"/>
        <end position="85"/>
    </location>
</feature>
<dbReference type="InterPro" id="IPR050171">
    <property type="entry name" value="MFS_Transporters"/>
</dbReference>
<dbReference type="PANTHER" id="PTHR23517">
    <property type="entry name" value="RESISTANCE PROTEIN MDTM, PUTATIVE-RELATED-RELATED"/>
    <property type="match status" value="1"/>
</dbReference>
<dbReference type="NCBIfam" id="TIGR00924">
    <property type="entry name" value="yjdL_sub1_fam"/>
    <property type="match status" value="1"/>
</dbReference>
<keyword evidence="5" id="KW-0571">Peptide transport</keyword>
<keyword evidence="2 8" id="KW-0813">Transport</keyword>
<dbReference type="Proteomes" id="UP000267469">
    <property type="component" value="Unassembled WGS sequence"/>
</dbReference>
<gene>
    <name evidence="11" type="ORF">ED312_11835</name>
</gene>
<evidence type="ECO:0000259" key="10">
    <source>
        <dbReference type="PROSITE" id="PS50850"/>
    </source>
</evidence>
<dbReference type="PANTHER" id="PTHR23517:SF15">
    <property type="entry name" value="PROTON-DEPENDENT OLIGOPEPTIDE FAMILY TRANSPORT PROTEIN"/>
    <property type="match status" value="1"/>
</dbReference>
<evidence type="ECO:0000256" key="3">
    <source>
        <dbReference type="ARBA" id="ARBA00022475"/>
    </source>
</evidence>
<evidence type="ECO:0000256" key="7">
    <source>
        <dbReference type="ARBA" id="ARBA00023136"/>
    </source>
</evidence>
<evidence type="ECO:0000313" key="12">
    <source>
        <dbReference type="Proteomes" id="UP000267469"/>
    </source>
</evidence>
<dbReference type="GO" id="GO:0005886">
    <property type="term" value="C:plasma membrane"/>
    <property type="evidence" value="ECO:0007669"/>
    <property type="project" value="UniProtKB-SubCell"/>
</dbReference>
<dbReference type="EMBL" id="RJTM01000085">
    <property type="protein sequence ID" value="RNL85941.1"/>
    <property type="molecule type" value="Genomic_DNA"/>
</dbReference>
<comment type="subcellular location">
    <subcellularLocation>
        <location evidence="1">Cell membrane</location>
        <topology evidence="1">Multi-pass membrane protein</topology>
    </subcellularLocation>
    <subcellularLocation>
        <location evidence="8">Membrane</location>
        <topology evidence="8">Multi-pass membrane protein</topology>
    </subcellularLocation>
</comment>
<keyword evidence="3" id="KW-1003">Cell membrane</keyword>
<dbReference type="Pfam" id="PF00854">
    <property type="entry name" value="PTR2"/>
    <property type="match status" value="2"/>
</dbReference>
<keyword evidence="4 8" id="KW-0812">Transmembrane</keyword>
<feature type="transmembrane region" description="Helical" evidence="9">
    <location>
        <begin position="315"/>
        <end position="336"/>
    </location>
</feature>
<feature type="transmembrane region" description="Helical" evidence="9">
    <location>
        <begin position="155"/>
        <end position="176"/>
    </location>
</feature>
<feature type="transmembrane region" description="Helical" evidence="9">
    <location>
        <begin position="348"/>
        <end position="373"/>
    </location>
</feature>
<evidence type="ECO:0000256" key="4">
    <source>
        <dbReference type="ARBA" id="ARBA00022692"/>
    </source>
</evidence>
<evidence type="ECO:0000313" key="11">
    <source>
        <dbReference type="EMBL" id="RNL85941.1"/>
    </source>
</evidence>
<dbReference type="InterPro" id="IPR005279">
    <property type="entry name" value="Dipep/tripep_permease"/>
</dbReference>
<protein>
    <submittedName>
        <fullName evidence="11">MFS transporter</fullName>
    </submittedName>
</protein>
<comment type="caution">
    <text evidence="11">The sequence shown here is derived from an EMBL/GenBank/DDBJ whole genome shotgun (WGS) entry which is preliminary data.</text>
</comment>
<keyword evidence="7 9" id="KW-0472">Membrane</keyword>
<organism evidence="11 12">
    <name type="scientific">Sinomicrobium pectinilyticum</name>
    <dbReference type="NCBI Taxonomy" id="1084421"/>
    <lineage>
        <taxon>Bacteria</taxon>
        <taxon>Pseudomonadati</taxon>
        <taxon>Bacteroidota</taxon>
        <taxon>Flavobacteriia</taxon>
        <taxon>Flavobacteriales</taxon>
        <taxon>Flavobacteriaceae</taxon>
        <taxon>Sinomicrobium</taxon>
    </lineage>
</organism>
<feature type="domain" description="Major facilitator superfamily (MFS) profile" evidence="10">
    <location>
        <begin position="22"/>
        <end position="438"/>
    </location>
</feature>
<dbReference type="CDD" id="cd17346">
    <property type="entry name" value="MFS_DtpA_like"/>
    <property type="match status" value="1"/>
</dbReference>
<dbReference type="GO" id="GO:1904680">
    <property type="term" value="F:peptide transmembrane transporter activity"/>
    <property type="evidence" value="ECO:0007669"/>
    <property type="project" value="InterPro"/>
</dbReference>
<evidence type="ECO:0000256" key="2">
    <source>
        <dbReference type="ARBA" id="ARBA00022448"/>
    </source>
</evidence>
<comment type="similarity">
    <text evidence="8">Belongs to the major facilitator superfamily. Proton-dependent oligopeptide transporter (POT/PTR) (TC 2.A.17) family.</text>
</comment>
<accession>A0A3N0EDR0</accession>
<reference evidence="11 12" key="1">
    <citation type="submission" date="2018-10" db="EMBL/GenBank/DDBJ databases">
        <title>Sinomicrobium pectinilyticum sp. nov., a pectinase-producing bacterium isolated from alkaline and saline soil, and emended description of the genus Sinomicrobium.</title>
        <authorList>
            <person name="Cheng B."/>
            <person name="Li C."/>
            <person name="Lai Q."/>
            <person name="Du M."/>
            <person name="Shao Z."/>
            <person name="Xu P."/>
            <person name="Yang C."/>
        </authorList>
    </citation>
    <scope>NUCLEOTIDE SEQUENCE [LARGE SCALE GENOMIC DNA]</scope>
    <source>
        <strain evidence="11 12">5DNS001</strain>
    </source>
</reference>
<keyword evidence="5" id="KW-0653">Protein transport</keyword>
<dbReference type="InterPro" id="IPR036259">
    <property type="entry name" value="MFS_trans_sf"/>
</dbReference>
<dbReference type="SUPFAM" id="SSF103473">
    <property type="entry name" value="MFS general substrate transporter"/>
    <property type="match status" value="1"/>
</dbReference>
<feature type="transmembrane region" description="Helical" evidence="9">
    <location>
        <begin position="380"/>
        <end position="399"/>
    </location>
</feature>
<dbReference type="OrthoDB" id="9772725at2"/>
<dbReference type="AlphaFoldDB" id="A0A3N0EDR0"/>
<dbReference type="Gene3D" id="1.20.1250.20">
    <property type="entry name" value="MFS general substrate transporter like domains"/>
    <property type="match status" value="2"/>
</dbReference>
<dbReference type="PROSITE" id="PS01023">
    <property type="entry name" value="PTR2_2"/>
    <property type="match status" value="1"/>
</dbReference>
<dbReference type="InterPro" id="IPR020846">
    <property type="entry name" value="MFS_dom"/>
</dbReference>
<evidence type="ECO:0000256" key="6">
    <source>
        <dbReference type="ARBA" id="ARBA00022989"/>
    </source>
</evidence>
<keyword evidence="6 9" id="KW-1133">Transmembrane helix</keyword>
<evidence type="ECO:0000256" key="9">
    <source>
        <dbReference type="SAM" id="Phobius"/>
    </source>
</evidence>
<feature type="transmembrane region" description="Helical" evidence="9">
    <location>
        <begin position="414"/>
        <end position="433"/>
    </location>
</feature>
<dbReference type="PROSITE" id="PS50850">
    <property type="entry name" value="MFS"/>
    <property type="match status" value="1"/>
</dbReference>
<dbReference type="InterPro" id="IPR018456">
    <property type="entry name" value="PTR2_symporter_CS"/>
</dbReference>
<feature type="transmembrane region" description="Helical" evidence="9">
    <location>
        <begin position="236"/>
        <end position="253"/>
    </location>
</feature>
<evidence type="ECO:0000256" key="8">
    <source>
        <dbReference type="RuleBase" id="RU003755"/>
    </source>
</evidence>
<sequence length="454" mass="50104">MAITSKPAHQRELFGHPAGLYILFFTEMWERFSYYGMRALFTLFLVAETTSKNPGFGWTNGEALSLYGWYTMLVYVSSIPGGWLADRVLGQKKTVMLGGALLCVGHAILALNSEISFYVGCFFIILGVGCLKPNISSMVGGLYKPKDERRDLGFYIFYMGINIGGFTAPIICGYVGEKINWHYGFGLAAIGMFLGQIVYVWGQKYLKGVGDLISVKNEKDREILEKPLTSVEKDRVKVLLLSFLLIILFWAAFEQAGGLMNLYAQQKTDRNFFGLGVIPASVFQSVNSFFIITLATLVGLFWLKWRRKGRESSSLFKMAVGIIVMALGFGFMSAAATEYQNTGSSAMYWLILAYLFHTIGELCASPVSLSFITKLAPLKYASIIMGLYWAATGFGNYAASKLGVLAQSLGDFEVFTGIMIIWTLIGIVVILLLKPLKRLTHGAEDGEGAVVAEV</sequence>